<keyword evidence="6 8" id="KW-0560">Oxidoreductase</keyword>
<dbReference type="SUPFAM" id="SSF51735">
    <property type="entry name" value="NAD(P)-binding Rossmann-fold domains"/>
    <property type="match status" value="1"/>
</dbReference>
<dbReference type="InterPro" id="IPR029903">
    <property type="entry name" value="RmlD-like-bd"/>
</dbReference>
<comment type="similarity">
    <text evidence="2 6">Belongs to the dTDP-4-dehydrorhamnose reductase family.</text>
</comment>
<dbReference type="PANTHER" id="PTHR10491">
    <property type="entry name" value="DTDP-4-DEHYDRORHAMNOSE REDUCTASE"/>
    <property type="match status" value="1"/>
</dbReference>
<dbReference type="RefSeq" id="WP_146890801.1">
    <property type="nucleotide sequence ID" value="NZ_VORX01000002.1"/>
</dbReference>
<dbReference type="UniPathway" id="UPA00124"/>
<dbReference type="InterPro" id="IPR005913">
    <property type="entry name" value="dTDP_dehydrorham_reduct"/>
</dbReference>
<dbReference type="Pfam" id="PF04321">
    <property type="entry name" value="RmlD_sub_bind"/>
    <property type="match status" value="1"/>
</dbReference>
<keyword evidence="9" id="KW-1185">Reference proteome</keyword>
<proteinExistence type="inferred from homology"/>
<evidence type="ECO:0000313" key="9">
    <source>
        <dbReference type="Proteomes" id="UP000321734"/>
    </source>
</evidence>
<sequence>MQKILITGVGGQLGSELQAIAKQYPQFEFIGVDRKELPLDDLNKIKIGLDKIKPNIIISAGAYTAVDKAETEKELVDTVNHLAVAEIAKWAVSNNAKVLHISTDYVFDGTSKTPLDELASTAPINWYGETKLRGEQALLRALPEGIIIRTAWVYSEFGANFVKTMLRLMREKYSISVVNDQIGAPTYAADLANVIMKIIISETWVPGIFHYSNCGEISWYDFAKAIQEISGRDCEVNGVSSDQFPTLAERPKYSLLNTTKIQNTYGLSIPQWKDSLEIVLRKRLLKNQ</sequence>
<reference evidence="8 9" key="1">
    <citation type="submission" date="2019-08" db="EMBL/GenBank/DDBJ databases">
        <title>Genome sequence of Gelidibacter salicanalis IC162T.</title>
        <authorList>
            <person name="Bowman J.P."/>
        </authorList>
    </citation>
    <scope>NUCLEOTIDE SEQUENCE [LARGE SCALE GENOMIC DNA]</scope>
    <source>
        <strain evidence="8 9">IC162</strain>
    </source>
</reference>
<comment type="catalytic activity">
    <reaction evidence="5">
        <text>dTDP-beta-L-rhamnose + NADP(+) = dTDP-4-dehydro-beta-L-rhamnose + NADPH + H(+)</text>
        <dbReference type="Rhea" id="RHEA:21796"/>
        <dbReference type="ChEBI" id="CHEBI:15378"/>
        <dbReference type="ChEBI" id="CHEBI:57510"/>
        <dbReference type="ChEBI" id="CHEBI:57783"/>
        <dbReference type="ChEBI" id="CHEBI:58349"/>
        <dbReference type="ChEBI" id="CHEBI:62830"/>
        <dbReference type="EC" id="1.1.1.133"/>
    </reaction>
</comment>
<evidence type="ECO:0000256" key="4">
    <source>
        <dbReference type="ARBA" id="ARBA00017099"/>
    </source>
</evidence>
<dbReference type="EMBL" id="VORX01000002">
    <property type="protein sequence ID" value="TXE09543.1"/>
    <property type="molecule type" value="Genomic_DNA"/>
</dbReference>
<dbReference type="EC" id="1.1.1.133" evidence="3 6"/>
<dbReference type="PANTHER" id="PTHR10491:SF4">
    <property type="entry name" value="METHIONINE ADENOSYLTRANSFERASE 2 SUBUNIT BETA"/>
    <property type="match status" value="1"/>
</dbReference>
<evidence type="ECO:0000256" key="3">
    <source>
        <dbReference type="ARBA" id="ARBA00012929"/>
    </source>
</evidence>
<protein>
    <recommendedName>
        <fullName evidence="4 6">dTDP-4-dehydrorhamnose reductase</fullName>
        <ecNumber evidence="3 6">1.1.1.133</ecNumber>
    </recommendedName>
</protein>
<dbReference type="GO" id="GO:0019305">
    <property type="term" value="P:dTDP-rhamnose biosynthetic process"/>
    <property type="evidence" value="ECO:0007669"/>
    <property type="project" value="UniProtKB-UniPathway"/>
</dbReference>
<feature type="domain" description="RmlD-like substrate binding" evidence="7">
    <location>
        <begin position="3"/>
        <end position="281"/>
    </location>
</feature>
<accession>A0A5C7APL9</accession>
<organism evidence="8 9">
    <name type="scientific">Gelidibacter salicanalis</name>
    <dbReference type="NCBI Taxonomy" id="291193"/>
    <lineage>
        <taxon>Bacteria</taxon>
        <taxon>Pseudomonadati</taxon>
        <taxon>Bacteroidota</taxon>
        <taxon>Flavobacteriia</taxon>
        <taxon>Flavobacteriales</taxon>
        <taxon>Flavobacteriaceae</taxon>
        <taxon>Gelidibacter</taxon>
    </lineage>
</organism>
<dbReference type="CDD" id="cd05254">
    <property type="entry name" value="dTDP_HR_like_SDR_e"/>
    <property type="match status" value="1"/>
</dbReference>
<evidence type="ECO:0000259" key="7">
    <source>
        <dbReference type="Pfam" id="PF04321"/>
    </source>
</evidence>
<dbReference type="GO" id="GO:0005829">
    <property type="term" value="C:cytosol"/>
    <property type="evidence" value="ECO:0007669"/>
    <property type="project" value="TreeGrafter"/>
</dbReference>
<evidence type="ECO:0000256" key="6">
    <source>
        <dbReference type="RuleBase" id="RU364082"/>
    </source>
</evidence>
<keyword evidence="6" id="KW-0521">NADP</keyword>
<comment type="pathway">
    <text evidence="1 6">Carbohydrate biosynthesis; dTDP-L-rhamnose biosynthesis.</text>
</comment>
<evidence type="ECO:0000256" key="5">
    <source>
        <dbReference type="ARBA" id="ARBA00048200"/>
    </source>
</evidence>
<evidence type="ECO:0000256" key="1">
    <source>
        <dbReference type="ARBA" id="ARBA00004781"/>
    </source>
</evidence>
<dbReference type="Gene3D" id="3.90.25.10">
    <property type="entry name" value="UDP-galactose 4-epimerase, domain 1"/>
    <property type="match status" value="1"/>
</dbReference>
<dbReference type="InterPro" id="IPR036291">
    <property type="entry name" value="NAD(P)-bd_dom_sf"/>
</dbReference>
<evidence type="ECO:0000256" key="2">
    <source>
        <dbReference type="ARBA" id="ARBA00010944"/>
    </source>
</evidence>
<dbReference type="Proteomes" id="UP000321734">
    <property type="component" value="Unassembled WGS sequence"/>
</dbReference>
<dbReference type="AlphaFoldDB" id="A0A5C7APL9"/>
<comment type="function">
    <text evidence="6">Catalyzes the reduction of dTDP-6-deoxy-L-lyxo-4-hexulose to yield dTDP-L-rhamnose.</text>
</comment>
<dbReference type="NCBIfam" id="TIGR01214">
    <property type="entry name" value="rmlD"/>
    <property type="match status" value="1"/>
</dbReference>
<comment type="caution">
    <text evidence="8">The sequence shown here is derived from an EMBL/GenBank/DDBJ whole genome shotgun (WGS) entry which is preliminary data.</text>
</comment>
<name>A0A5C7APL9_9FLAO</name>
<gene>
    <name evidence="8" type="primary">rfbD</name>
    <name evidence="8" type="ORF">ES711_04875</name>
</gene>
<dbReference type="Gene3D" id="3.40.50.720">
    <property type="entry name" value="NAD(P)-binding Rossmann-like Domain"/>
    <property type="match status" value="1"/>
</dbReference>
<evidence type="ECO:0000313" key="8">
    <source>
        <dbReference type="EMBL" id="TXE09543.1"/>
    </source>
</evidence>
<dbReference type="OrthoDB" id="9803892at2"/>
<dbReference type="GO" id="GO:0008831">
    <property type="term" value="F:dTDP-4-dehydrorhamnose reductase activity"/>
    <property type="evidence" value="ECO:0007669"/>
    <property type="project" value="UniProtKB-EC"/>
</dbReference>